<comment type="cofactor">
    <cofactor evidence="5 6">
        <name>pyridoxal 5'-phosphate</name>
        <dbReference type="ChEBI" id="CHEBI:597326"/>
    </cofactor>
</comment>
<dbReference type="Proteomes" id="UP001610563">
    <property type="component" value="Unassembled WGS sequence"/>
</dbReference>
<feature type="binding site" evidence="5">
    <location>
        <position position="232"/>
    </location>
    <ligand>
        <name>pyridoxal 5'-phosphate</name>
        <dbReference type="ChEBI" id="CHEBI:597326"/>
    </ligand>
</feature>
<evidence type="ECO:0000313" key="8">
    <source>
        <dbReference type="Proteomes" id="UP001610563"/>
    </source>
</evidence>
<comment type="catalytic activity">
    <reaction evidence="5 6">
        <text>L-kynurenine + H2O = anthranilate + L-alanine + H(+)</text>
        <dbReference type="Rhea" id="RHEA:16813"/>
        <dbReference type="ChEBI" id="CHEBI:15377"/>
        <dbReference type="ChEBI" id="CHEBI:15378"/>
        <dbReference type="ChEBI" id="CHEBI:16567"/>
        <dbReference type="ChEBI" id="CHEBI:57959"/>
        <dbReference type="ChEBI" id="CHEBI:57972"/>
        <dbReference type="EC" id="3.7.1.3"/>
    </reaction>
</comment>
<keyword evidence="1 5" id="KW-0963">Cytoplasm</keyword>
<keyword evidence="8" id="KW-1185">Reference proteome</keyword>
<comment type="pathway">
    <text evidence="5 6">Amino-acid degradation; L-kynurenine degradation; L-alanine and anthranilate from L-kynurenine: step 1/1.</text>
</comment>
<feature type="binding site" evidence="5">
    <location>
        <position position="355"/>
    </location>
    <ligand>
        <name>pyridoxal 5'-phosphate</name>
        <dbReference type="ChEBI" id="CHEBI:597326"/>
    </ligand>
</feature>
<feature type="binding site" evidence="5">
    <location>
        <position position="264"/>
    </location>
    <ligand>
        <name>pyridoxal 5'-phosphate</name>
        <dbReference type="ChEBI" id="CHEBI:597326"/>
    </ligand>
</feature>
<dbReference type="Gene3D" id="3.90.1150.10">
    <property type="entry name" value="Aspartate Aminotransferase, domain 1"/>
    <property type="match status" value="1"/>
</dbReference>
<dbReference type="Pfam" id="PF22580">
    <property type="entry name" value="KYNU_C"/>
    <property type="match status" value="1"/>
</dbReference>
<comment type="pathway">
    <text evidence="5 6">Cofactor biosynthesis; NAD(+) biosynthesis; quinolinate from L-kynurenine: step 2/3.</text>
</comment>
<dbReference type="EC" id="3.7.1.3" evidence="5 6"/>
<protein>
    <recommendedName>
        <fullName evidence="5 6">Kynureninase</fullName>
        <ecNumber evidence="5 6">3.7.1.3</ecNumber>
    </recommendedName>
    <alternativeName>
        <fullName evidence="5">Biosynthesis of nicotinic acid protein 5</fullName>
    </alternativeName>
    <alternativeName>
        <fullName evidence="5">L-kynurenine hydrolase</fullName>
    </alternativeName>
</protein>
<feature type="binding site" evidence="5">
    <location>
        <position position="261"/>
    </location>
    <ligand>
        <name>pyridoxal 5'-phosphate</name>
        <dbReference type="ChEBI" id="CHEBI:597326"/>
    </ligand>
</feature>
<evidence type="ECO:0000256" key="4">
    <source>
        <dbReference type="ARBA" id="ARBA00022898"/>
    </source>
</evidence>
<keyword evidence="7" id="KW-0808">Transferase</keyword>
<dbReference type="PANTHER" id="PTHR14084">
    <property type="entry name" value="KYNURENINASE"/>
    <property type="match status" value="1"/>
</dbReference>
<keyword evidence="4 5" id="KW-0663">Pyridoxal phosphate</keyword>
<reference evidence="7 8" key="1">
    <citation type="submission" date="2024-07" db="EMBL/GenBank/DDBJ databases">
        <title>Section-level genome sequencing and comparative genomics of Aspergillus sections Usti and Cavernicolus.</title>
        <authorList>
            <consortium name="Lawrence Berkeley National Laboratory"/>
            <person name="Nybo J.L."/>
            <person name="Vesth T.C."/>
            <person name="Theobald S."/>
            <person name="Frisvad J.C."/>
            <person name="Larsen T.O."/>
            <person name="Kjaerboelling I."/>
            <person name="Rothschild-Mancinelli K."/>
            <person name="Lyhne E.K."/>
            <person name="Kogle M.E."/>
            <person name="Barry K."/>
            <person name="Clum A."/>
            <person name="Na H."/>
            <person name="Ledsgaard L."/>
            <person name="Lin J."/>
            <person name="Lipzen A."/>
            <person name="Kuo A."/>
            <person name="Riley R."/>
            <person name="Mondo S."/>
            <person name="Labutti K."/>
            <person name="Haridas S."/>
            <person name="Pangalinan J."/>
            <person name="Salamov A.A."/>
            <person name="Simmons B.A."/>
            <person name="Magnuson J.K."/>
            <person name="Chen J."/>
            <person name="Drula E."/>
            <person name="Henrissat B."/>
            <person name="Wiebenga A."/>
            <person name="Lubbers R.J."/>
            <person name="Gomes A.C."/>
            <person name="Makela M.R."/>
            <person name="Stajich J."/>
            <person name="Grigoriev I.V."/>
            <person name="Mortensen U.H."/>
            <person name="De Vries R.P."/>
            <person name="Baker S.E."/>
            <person name="Andersen M.R."/>
        </authorList>
    </citation>
    <scope>NUCLEOTIDE SEQUENCE [LARGE SCALE GENOMIC DNA]</scope>
    <source>
        <strain evidence="7 8">CBS 209.92</strain>
    </source>
</reference>
<evidence type="ECO:0000256" key="6">
    <source>
        <dbReference type="PIRNR" id="PIRNR038800"/>
    </source>
</evidence>
<dbReference type="HAMAP" id="MF_01970">
    <property type="entry name" value="Kynureninase"/>
    <property type="match status" value="1"/>
</dbReference>
<feature type="modified residue" description="N6-(pyridoxal phosphate)lysine" evidence="5">
    <location>
        <position position="287"/>
    </location>
</feature>
<comment type="function">
    <text evidence="5 6">Catalyzes the cleavage of L-kynurenine (L-Kyn) and L-3-hydroxykynurenine (L-3OHKyn) into anthranilic acid (AA) and 3-hydroxyanthranilic acid (3-OHAA), respectively.</text>
</comment>
<name>A0ABR4GMY1_9EURO</name>
<dbReference type="InterPro" id="IPR015422">
    <property type="entry name" value="PyrdxlP-dep_Trfase_small"/>
</dbReference>
<organism evidence="7 8">
    <name type="scientific">Aspergillus keveii</name>
    <dbReference type="NCBI Taxonomy" id="714993"/>
    <lineage>
        <taxon>Eukaryota</taxon>
        <taxon>Fungi</taxon>
        <taxon>Dikarya</taxon>
        <taxon>Ascomycota</taxon>
        <taxon>Pezizomycotina</taxon>
        <taxon>Eurotiomycetes</taxon>
        <taxon>Eurotiomycetidae</taxon>
        <taxon>Eurotiales</taxon>
        <taxon>Aspergillaceae</taxon>
        <taxon>Aspergillus</taxon>
        <taxon>Aspergillus subgen. Nidulantes</taxon>
    </lineage>
</organism>
<evidence type="ECO:0000256" key="2">
    <source>
        <dbReference type="ARBA" id="ARBA00022642"/>
    </source>
</evidence>
<feature type="binding site" evidence="5">
    <location>
        <position position="286"/>
    </location>
    <ligand>
        <name>pyridoxal 5'-phosphate</name>
        <dbReference type="ChEBI" id="CHEBI:597326"/>
    </ligand>
</feature>
<keyword evidence="3 5" id="KW-0378">Hydrolase</keyword>
<comment type="similarity">
    <text evidence="5 6">Belongs to the kynureninase family.</text>
</comment>
<dbReference type="NCBIfam" id="TIGR01814">
    <property type="entry name" value="kynureninase"/>
    <property type="match status" value="1"/>
</dbReference>
<dbReference type="PANTHER" id="PTHR14084:SF0">
    <property type="entry name" value="KYNURENINASE"/>
    <property type="match status" value="1"/>
</dbReference>
<gene>
    <name evidence="5" type="primary">BNA5</name>
    <name evidence="7" type="ORF">BJX66DRAFT_321729</name>
</gene>
<evidence type="ECO:0000256" key="5">
    <source>
        <dbReference type="HAMAP-Rule" id="MF_03017"/>
    </source>
</evidence>
<keyword evidence="2 5" id="KW-0662">Pyridine nucleotide biosynthesis</keyword>
<comment type="subcellular location">
    <subcellularLocation>
        <location evidence="5 6">Cytoplasm</location>
    </subcellularLocation>
</comment>
<comment type="caution">
    <text evidence="7">The sequence shown here is derived from an EMBL/GenBank/DDBJ whole genome shotgun (WGS) entry which is preliminary data.</text>
</comment>
<dbReference type="InterPro" id="IPR010111">
    <property type="entry name" value="Kynureninase"/>
</dbReference>
<evidence type="ECO:0000313" key="7">
    <source>
        <dbReference type="EMBL" id="KAL2800282.1"/>
    </source>
</evidence>
<dbReference type="Gene3D" id="3.40.640.10">
    <property type="entry name" value="Type I PLP-dependent aspartate aminotransferase-like (Major domain)"/>
    <property type="match status" value="1"/>
</dbReference>
<dbReference type="EMBL" id="JBFTWV010000004">
    <property type="protein sequence ID" value="KAL2800282.1"/>
    <property type="molecule type" value="Genomic_DNA"/>
</dbReference>
<accession>A0ABR4GMY1</accession>
<evidence type="ECO:0000256" key="3">
    <source>
        <dbReference type="ARBA" id="ARBA00022801"/>
    </source>
</evidence>
<comment type="subunit">
    <text evidence="5 6">Homodimer.</text>
</comment>
<feature type="binding site" evidence="5">
    <location>
        <begin position="175"/>
        <end position="178"/>
    </location>
    <ligand>
        <name>pyridoxal 5'-phosphate</name>
        <dbReference type="ChEBI" id="CHEBI:597326"/>
    </ligand>
</feature>
<dbReference type="SUPFAM" id="SSF53383">
    <property type="entry name" value="PLP-dependent transferases"/>
    <property type="match status" value="1"/>
</dbReference>
<comment type="catalytic activity">
    <reaction evidence="6">
        <text>3-hydroxy-L-kynurenine + H2O = 3-hydroxyanthranilate + L-alanine + H(+)</text>
        <dbReference type="Rhea" id="RHEA:25143"/>
        <dbReference type="ChEBI" id="CHEBI:15377"/>
        <dbReference type="ChEBI" id="CHEBI:15378"/>
        <dbReference type="ChEBI" id="CHEBI:36559"/>
        <dbReference type="ChEBI" id="CHEBI:57972"/>
        <dbReference type="ChEBI" id="CHEBI:58125"/>
        <dbReference type="EC" id="3.7.1.3"/>
    </reaction>
</comment>
<dbReference type="GO" id="GO:0016740">
    <property type="term" value="F:transferase activity"/>
    <property type="evidence" value="ECO:0007669"/>
    <property type="project" value="UniProtKB-KW"/>
</dbReference>
<feature type="binding site" evidence="5">
    <location>
        <position position="148"/>
    </location>
    <ligand>
        <name>pyridoxal 5'-phosphate</name>
        <dbReference type="ChEBI" id="CHEBI:597326"/>
    </ligand>
</feature>
<dbReference type="InterPro" id="IPR015424">
    <property type="entry name" value="PyrdxlP-dep_Trfase"/>
</dbReference>
<feature type="binding site" evidence="5">
    <location>
        <position position="147"/>
    </location>
    <ligand>
        <name>pyridoxal 5'-phosphate</name>
        <dbReference type="ChEBI" id="CHEBI:597326"/>
    </ligand>
</feature>
<proteinExistence type="inferred from homology"/>
<evidence type="ECO:0000256" key="1">
    <source>
        <dbReference type="ARBA" id="ARBA00022490"/>
    </source>
</evidence>
<sequence length="484" mass="54168">MGSRLRVQQIKNAAPLPYQDDSRAFTREYAASLDAEDPLHHFRDEFIIPSVQDLKRKTLDPSNVSEDLAEPKSIYLCGNSLGLQSRNTRKYIDYYLRTWAIKGVTGHFTHHEDELLPPFVDVDSAGAKLMAPIVGALESEVAVMGSLTANLHLLMASFYRPTSERYKVIIEGKAFPSDHYAVESQIRNHNLRSEDALVLIEPQNPDQPILETDHILRVIDEHASSTALLLLSAIQFYTGQYFDIEKITAHAHSKGIVVGWDCAHAAGNVDLKLHDWNVDFAAWCNYKYLNSGPGGMAGVFVHEKHGEVKTNSGDGELQSFHPRLSGWWGGDKATRFLMDNHFVPQPGAAGYQVSNPSVLDLNAVAASLELFNRTSMAEIRQKSLKITGYLEHLLLKYPLDGLSKKPFTIITPSNPSERGAQLSLRLAPGLLDKILEELEEHAVVIDERKPDIIRVAPAPLYNTYEEVWQFCQIFLEACKKAVQE</sequence>
<dbReference type="InterPro" id="IPR015421">
    <property type="entry name" value="PyrdxlP-dep_Trfase_major"/>
</dbReference>
<feature type="binding site" evidence="5">
    <location>
        <position position="327"/>
    </location>
    <ligand>
        <name>pyridoxal 5'-phosphate</name>
        <dbReference type="ChEBI" id="CHEBI:597326"/>
    </ligand>
</feature>
<dbReference type="PIRSF" id="PIRSF038800">
    <property type="entry name" value="KYNU"/>
    <property type="match status" value="1"/>
</dbReference>